<evidence type="ECO:0000256" key="1">
    <source>
        <dbReference type="SAM" id="Phobius"/>
    </source>
</evidence>
<proteinExistence type="predicted"/>
<organism evidence="3 4">
    <name type="scientific">Enterococcus canintestini</name>
    <dbReference type="NCBI Taxonomy" id="317010"/>
    <lineage>
        <taxon>Bacteria</taxon>
        <taxon>Bacillati</taxon>
        <taxon>Bacillota</taxon>
        <taxon>Bacilli</taxon>
        <taxon>Lactobacillales</taxon>
        <taxon>Enterococcaceae</taxon>
        <taxon>Enterococcus</taxon>
    </lineage>
</organism>
<sequence>MKPQNFDFEKIQKNIKKKNQRKNLLIVVITVLLTLCLFWSVPKVLNQFFYNPAGKNAYLANNQYLFTRQIYNELTLPSYTLTDLTIDQTGIGSYQIKETYSPKYSNEVVGFQGLEITRNKRHYDNNFYPISPVFSQELATKKTASADNNLAKSNLLENIKALPKSTYVTVDLAFKEDKSIPEYSDWLNETTTGAETLWQAVRPPQNAITENKTPTVVGYAPTGSFSGISVTVTHEKKLNEDFPLLIGYLANDKQNNWPEEKRQTAHFKSMINYLIENEDFLAQDAHLLQKTTLKNILQAVEKNGIKIYGVTLRLPAFELEKILQNEVIKTAYITQLDVFPLTSQSAQLPGFHYPTEK</sequence>
<feature type="transmembrane region" description="Helical" evidence="1">
    <location>
        <begin position="23"/>
        <end position="41"/>
    </location>
</feature>
<comment type="caution">
    <text evidence="3">The sequence shown here is derived from an EMBL/GenBank/DDBJ whole genome shotgun (WGS) entry which is preliminary data.</text>
</comment>
<evidence type="ECO:0000259" key="2">
    <source>
        <dbReference type="Pfam" id="PF13791"/>
    </source>
</evidence>
<evidence type="ECO:0000313" key="4">
    <source>
        <dbReference type="Proteomes" id="UP000216797"/>
    </source>
</evidence>
<keyword evidence="1" id="KW-0472">Membrane</keyword>
<dbReference type="AlphaFoldDB" id="A0A267HTW6"/>
<name>A0A267HTW6_9ENTE</name>
<reference evidence="3 4" key="1">
    <citation type="submission" date="2015-08" db="EMBL/GenBank/DDBJ databases">
        <title>Enterococcus genome sequence.</title>
        <authorList>
            <person name="Acedo J.Z."/>
            <person name="Vederas J.C."/>
        </authorList>
    </citation>
    <scope>NUCLEOTIDE SEQUENCE [LARGE SCALE GENOMIC DNA]</scope>
    <source>
        <strain evidence="3 4">49</strain>
    </source>
</reference>
<dbReference type="InterPro" id="IPR025672">
    <property type="entry name" value="Sigma_reg_C_dom"/>
</dbReference>
<evidence type="ECO:0000313" key="3">
    <source>
        <dbReference type="EMBL" id="PAB00948.1"/>
    </source>
</evidence>
<dbReference type="Pfam" id="PF13791">
    <property type="entry name" value="Sigma_reg_C"/>
    <property type="match status" value="1"/>
</dbReference>
<keyword evidence="4" id="KW-1185">Reference proteome</keyword>
<dbReference type="RefSeq" id="WP_095006525.1">
    <property type="nucleotide sequence ID" value="NZ_LHUG01000005.1"/>
</dbReference>
<gene>
    <name evidence="3" type="ORF">AKL21_06740</name>
</gene>
<feature type="domain" description="Sigma factor regulator C-terminal" evidence="2">
    <location>
        <begin position="160"/>
        <end position="333"/>
    </location>
</feature>
<keyword evidence="1" id="KW-0812">Transmembrane</keyword>
<dbReference type="Proteomes" id="UP000216797">
    <property type="component" value="Unassembled WGS sequence"/>
</dbReference>
<keyword evidence="1" id="KW-1133">Transmembrane helix</keyword>
<protein>
    <recommendedName>
        <fullName evidence="2">Sigma factor regulator C-terminal domain-containing protein</fullName>
    </recommendedName>
</protein>
<accession>A0A267HTW6</accession>
<dbReference type="EMBL" id="LHUG01000005">
    <property type="protein sequence ID" value="PAB00948.1"/>
    <property type="molecule type" value="Genomic_DNA"/>
</dbReference>